<reference evidence="2" key="1">
    <citation type="submission" date="2020-02" db="EMBL/GenBank/DDBJ databases">
        <authorList>
            <person name="Meier V. D."/>
        </authorList>
    </citation>
    <scope>NUCLEOTIDE SEQUENCE</scope>
    <source>
        <strain evidence="2">AVDCRST_MAG68</strain>
    </source>
</reference>
<feature type="region of interest" description="Disordered" evidence="1">
    <location>
        <begin position="98"/>
        <end position="140"/>
    </location>
</feature>
<accession>A0A6J4L5C6</accession>
<proteinExistence type="predicted"/>
<evidence type="ECO:0000256" key="1">
    <source>
        <dbReference type="SAM" id="MobiDB-lite"/>
    </source>
</evidence>
<evidence type="ECO:0000313" key="2">
    <source>
        <dbReference type="EMBL" id="CAA9323060.1"/>
    </source>
</evidence>
<gene>
    <name evidence="2" type="ORF">AVDCRST_MAG68-2080</name>
</gene>
<feature type="region of interest" description="Disordered" evidence="1">
    <location>
        <begin position="21"/>
        <end position="42"/>
    </location>
</feature>
<name>A0A6J4L5C6_9BACT</name>
<organism evidence="2">
    <name type="scientific">uncultured Gemmatimonadota bacterium</name>
    <dbReference type="NCBI Taxonomy" id="203437"/>
    <lineage>
        <taxon>Bacteria</taxon>
        <taxon>Pseudomonadati</taxon>
        <taxon>Gemmatimonadota</taxon>
        <taxon>environmental samples</taxon>
    </lineage>
</organism>
<protein>
    <submittedName>
        <fullName evidence="2">Uncharacterized protein</fullName>
    </submittedName>
</protein>
<sequence>MTTPHRLTPAMKHALRLGSRKGGVHVGTGRQENGEEAPSKRVTKQVARKLVEAGFAVHHATTLLTVEAGHAELAKPTPHTPVYLRQGDGLTTRIELRVRDEGELMQSTPARDRAAEERRLEAQDRRERARAARDRVRRAA</sequence>
<feature type="compositionally biased region" description="Basic and acidic residues" evidence="1">
    <location>
        <begin position="110"/>
        <end position="134"/>
    </location>
</feature>
<dbReference type="AlphaFoldDB" id="A0A6J4L5C6"/>
<dbReference type="EMBL" id="CADCTW010000097">
    <property type="protein sequence ID" value="CAA9323060.1"/>
    <property type="molecule type" value="Genomic_DNA"/>
</dbReference>